<evidence type="ECO:0000313" key="2">
    <source>
        <dbReference type="Proteomes" id="UP000815325"/>
    </source>
</evidence>
<dbReference type="Gene3D" id="3.10.350.10">
    <property type="entry name" value="LysM domain"/>
    <property type="match status" value="1"/>
</dbReference>
<gene>
    <name evidence="1" type="ORF">DUNSADRAFT_12910</name>
</gene>
<accession>A0ABQ7H3M6</accession>
<reference evidence="1" key="1">
    <citation type="submission" date="2017-08" db="EMBL/GenBank/DDBJ databases">
        <authorList>
            <person name="Polle J.E."/>
            <person name="Barry K."/>
            <person name="Cushman J."/>
            <person name="Schmutz J."/>
            <person name="Tran D."/>
            <person name="Hathwaick L.T."/>
            <person name="Yim W.C."/>
            <person name="Jenkins J."/>
            <person name="Mckie-Krisberg Z.M."/>
            <person name="Prochnik S."/>
            <person name="Lindquist E."/>
            <person name="Dockter R.B."/>
            <person name="Adam C."/>
            <person name="Molina H."/>
            <person name="Bunkerborg J."/>
            <person name="Jin E."/>
            <person name="Buchheim M."/>
            <person name="Magnuson J."/>
        </authorList>
    </citation>
    <scope>NUCLEOTIDE SEQUENCE</scope>
    <source>
        <strain evidence="1">CCAP 19/18</strain>
    </source>
</reference>
<protein>
    <recommendedName>
        <fullName evidence="3">LysM domain-containing protein</fullName>
    </recommendedName>
</protein>
<sequence length="158" mass="17357">MYGFLVLLSFTENNLGNLFLIVSTDCKFIHWNLSNVADFPPQWALAATSECFVYEHPLSKSDSLASLSIRFNTTPSSLKRVNNLVSESLASRTHIFVPVSRPDEIIGKRAVFVRCPIARKNYVVLSACGAGRHEPASVPAASGHADKSAQKVRVCHLL</sequence>
<name>A0ABQ7H3M6_DUNSA</name>
<keyword evidence="2" id="KW-1185">Reference proteome</keyword>
<dbReference type="Proteomes" id="UP000815325">
    <property type="component" value="Unassembled WGS sequence"/>
</dbReference>
<evidence type="ECO:0000313" key="1">
    <source>
        <dbReference type="EMBL" id="KAF5841466.1"/>
    </source>
</evidence>
<evidence type="ECO:0008006" key="3">
    <source>
        <dbReference type="Google" id="ProtNLM"/>
    </source>
</evidence>
<comment type="caution">
    <text evidence="1">The sequence shown here is derived from an EMBL/GenBank/DDBJ whole genome shotgun (WGS) entry which is preliminary data.</text>
</comment>
<dbReference type="InterPro" id="IPR036779">
    <property type="entry name" value="LysM_dom_sf"/>
</dbReference>
<dbReference type="EMBL" id="MU069485">
    <property type="protein sequence ID" value="KAF5841466.1"/>
    <property type="molecule type" value="Genomic_DNA"/>
</dbReference>
<proteinExistence type="predicted"/>
<dbReference type="InterPro" id="IPR018392">
    <property type="entry name" value="LysM"/>
</dbReference>
<organism evidence="1 2">
    <name type="scientific">Dunaliella salina</name>
    <name type="common">Green alga</name>
    <name type="synonym">Protococcus salinus</name>
    <dbReference type="NCBI Taxonomy" id="3046"/>
    <lineage>
        <taxon>Eukaryota</taxon>
        <taxon>Viridiplantae</taxon>
        <taxon>Chlorophyta</taxon>
        <taxon>core chlorophytes</taxon>
        <taxon>Chlorophyceae</taxon>
        <taxon>CS clade</taxon>
        <taxon>Chlamydomonadales</taxon>
        <taxon>Dunaliellaceae</taxon>
        <taxon>Dunaliella</taxon>
    </lineage>
</organism>
<dbReference type="CDD" id="cd00118">
    <property type="entry name" value="LysM"/>
    <property type="match status" value="1"/>
</dbReference>